<dbReference type="PANTHER" id="PTHR32246">
    <property type="entry name" value="INGRESSION PROTEIN FIC1"/>
    <property type="match status" value="1"/>
</dbReference>
<name>A0A5K0Y9U6_9MAGN</name>
<protein>
    <recommendedName>
        <fullName evidence="1">C2 domain-containing protein</fullName>
    </recommendedName>
</protein>
<dbReference type="InterPro" id="IPR000008">
    <property type="entry name" value="C2_dom"/>
</dbReference>
<dbReference type="SMART" id="SM00239">
    <property type="entry name" value="C2"/>
    <property type="match status" value="1"/>
</dbReference>
<feature type="domain" description="C2" evidence="1">
    <location>
        <begin position="1"/>
        <end position="110"/>
    </location>
</feature>
<dbReference type="CDD" id="cd04051">
    <property type="entry name" value="C2_SRC2_like"/>
    <property type="match status" value="1"/>
</dbReference>
<evidence type="ECO:0000259" key="1">
    <source>
        <dbReference type="PROSITE" id="PS50004"/>
    </source>
</evidence>
<dbReference type="InterPro" id="IPR035892">
    <property type="entry name" value="C2_domain_sf"/>
</dbReference>
<dbReference type="Pfam" id="PF00168">
    <property type="entry name" value="C2"/>
    <property type="match status" value="1"/>
</dbReference>
<dbReference type="AlphaFoldDB" id="A0A5K0Y9U6"/>
<gene>
    <name evidence="2" type="ORF">NYM_LOCUS8925</name>
</gene>
<dbReference type="PANTHER" id="PTHR32246:SF20">
    <property type="entry name" value="CALCIUM-DEPENDENT LIPID-BINDING (CALB DOMAIN) FAMILY PROTEIN"/>
    <property type="match status" value="1"/>
</dbReference>
<dbReference type="PROSITE" id="PS50004">
    <property type="entry name" value="C2"/>
    <property type="match status" value="1"/>
</dbReference>
<dbReference type="OMA" id="RYYDNNP"/>
<dbReference type="GO" id="GO:0006952">
    <property type="term" value="P:defense response"/>
    <property type="evidence" value="ECO:0007669"/>
    <property type="project" value="InterPro"/>
</dbReference>
<dbReference type="Gene3D" id="2.60.40.150">
    <property type="entry name" value="C2 domain"/>
    <property type="match status" value="1"/>
</dbReference>
<dbReference type="EMBL" id="LR721777">
    <property type="protein sequence ID" value="VVV73744.1"/>
    <property type="molecule type" value="Genomic_DNA"/>
</dbReference>
<evidence type="ECO:0000313" key="2">
    <source>
        <dbReference type="EMBL" id="VVV73744.1"/>
    </source>
</evidence>
<accession>A0A5K0Y9U6</accession>
<dbReference type="InterPro" id="IPR044750">
    <property type="entry name" value="C2_SRC2/BAP"/>
</dbReference>
<organism evidence="2">
    <name type="scientific">Nymphaea colorata</name>
    <name type="common">pocket water lily</name>
    <dbReference type="NCBI Taxonomy" id="210225"/>
    <lineage>
        <taxon>Eukaryota</taxon>
        <taxon>Viridiplantae</taxon>
        <taxon>Streptophyta</taxon>
        <taxon>Embryophyta</taxon>
        <taxon>Tracheophyta</taxon>
        <taxon>Spermatophyta</taxon>
        <taxon>Magnoliopsida</taxon>
        <taxon>Nymphaeales</taxon>
        <taxon>Nymphaeaceae</taxon>
        <taxon>Nymphaea</taxon>
    </lineage>
</organism>
<sequence length="280" mass="29263">MAYPLELDITFSSAKDLKNVNWRNGDLKPYVVAWIDPSSKLTTRADEEGDTSPAWNEKLTIPLRGAPLDDAVLHIDVVHAGSSGDTKPLVGSAKLPLKDIVDEVGFSEPYETTLKLKRPSGRPQGKLIVRATVREMRYPAPGAYAPPYGQATRDYQPPAGYPYAAPYGAPPAPYGAPPAPYGAPPAPYGYPCAYGSGYGAAPPQPQYYGGGYDSGYGSAPTASAPSKGSKYGVGTGLAVGAVAGVLGGLALAEGVDYVEDKIAEEAAEKVEGDLGYGDDF</sequence>
<reference evidence="2" key="1">
    <citation type="submission" date="2019-09" db="EMBL/GenBank/DDBJ databases">
        <authorList>
            <person name="Zhang L."/>
        </authorList>
    </citation>
    <scope>NUCLEOTIDE SEQUENCE</scope>
</reference>
<dbReference type="Gramene" id="NC12G0198860.1">
    <property type="protein sequence ID" value="NC12G0198860.1:cds"/>
    <property type="gene ID" value="NC12G0198860"/>
</dbReference>
<dbReference type="OrthoDB" id="1915999at2759"/>
<dbReference type="SUPFAM" id="SSF49562">
    <property type="entry name" value="C2 domain (Calcium/lipid-binding domain, CaLB)"/>
    <property type="match status" value="1"/>
</dbReference>
<proteinExistence type="predicted"/>